<dbReference type="EMBL" id="RCNL01000003">
    <property type="protein sequence ID" value="TXL79028.1"/>
    <property type="molecule type" value="Genomic_DNA"/>
</dbReference>
<protein>
    <submittedName>
        <fullName evidence="2">Tail protein (Tape measure)</fullName>
    </submittedName>
</protein>
<name>A0ABY3LGF6_9GAMM</name>
<keyword evidence="3" id="KW-1185">Reference proteome</keyword>
<organism evidence="2 3">
    <name type="scientific">Pantoea vagans</name>
    <dbReference type="NCBI Taxonomy" id="470934"/>
    <lineage>
        <taxon>Bacteria</taxon>
        <taxon>Pseudomonadati</taxon>
        <taxon>Pseudomonadota</taxon>
        <taxon>Gammaproteobacteria</taxon>
        <taxon>Enterobacterales</taxon>
        <taxon>Erwiniaceae</taxon>
        <taxon>Pantoea</taxon>
    </lineage>
</organism>
<dbReference type="Proteomes" id="UP000426772">
    <property type="component" value="Unassembled WGS sequence"/>
</dbReference>
<evidence type="ECO:0000256" key="1">
    <source>
        <dbReference type="SAM" id="MobiDB-lite"/>
    </source>
</evidence>
<evidence type="ECO:0000313" key="3">
    <source>
        <dbReference type="Proteomes" id="UP000426772"/>
    </source>
</evidence>
<reference evidence="2 3" key="1">
    <citation type="submission" date="2018-10" db="EMBL/GenBank/DDBJ databases">
        <title>Draft genome sequence of Pantoea vagans isolated from corpses of the sugarcane aphid Melanaphis sacchari Zehntner.</title>
        <authorList>
            <person name="Toledo E."/>
            <person name="Pena G."/>
            <person name="Lozano L."/>
        </authorList>
    </citation>
    <scope>NUCLEOTIDE SEQUENCE [LARGE SCALE GENOMIC DNA]</scope>
    <source>
        <strain evidence="2 3">ET-90</strain>
    </source>
</reference>
<evidence type="ECO:0000313" key="2">
    <source>
        <dbReference type="EMBL" id="TXL79028.1"/>
    </source>
</evidence>
<proteinExistence type="predicted"/>
<feature type="region of interest" description="Disordered" evidence="1">
    <location>
        <begin position="421"/>
        <end position="443"/>
    </location>
</feature>
<dbReference type="RefSeq" id="WP_147789120.1">
    <property type="nucleotide sequence ID" value="NZ_RCNL01000003.1"/>
</dbReference>
<gene>
    <name evidence="2" type="ORF">D9O29_08945</name>
</gene>
<comment type="caution">
    <text evidence="2">The sequence shown here is derived from an EMBL/GenBank/DDBJ whole genome shotgun (WGS) entry which is preliminary data.</text>
</comment>
<accession>A0ABY3LGF6</accession>
<sequence length="868" mass="90486">MAEKAGEIYYDIEIETSQLITANQKAKQELDSLGSQAKGAAGGIKTLETQMKSSVSAVSLATKAGGSFRSQFQQAGYQIQDFIVQVQGGQSALVAFSQQGSQLAGAFGPGGAVLGAVIALGTVVAGSLITALSGGKNAMDALKDAAEEMDKVITISQNGVAALSDKYANLARVNAQVATIMRNQALLEYNQAIAKIPGAIGDATSSFVSFGDKVAGAFMGGIPSVTNFSRAMSDLNITTNNFSDVVKQVPARLGGVDPALSAINNTVTALSGKLGISDQAAFELAKKLSDLSKNPSPQALQDLATKLQAMTSSTKDGQAAITALLGPIVALSREAANAAFNVSLLKKNTDNLTEGQKNLIKQSERNLALSQKQGEARARLAAQYAAEDAGFSRDSPYAKRMADDAAATYTNLEASKALKAEQKKSSAQAESASQKLEKLRKQSELSAETTNALSREQAILNAQLSLGKGATQQQLQLAGQYAAKKWDTANAIKAQAAAEKLLPEERENASYKQDIQDLSTALSAKKITQEQYNKTSEQLEQQHQIALSKIRAEQVVSPAQETIGSVDPVQQLANQNAQKMALIQQFEQQRLITEQQGLALRNAANTEYEQQRIAAQWQIYKAQNDSNELLGTAIESLGGGATNVITGLLNGTQSLSQAFANLGTSVLNGLVSSLVEMGVRWVESAVMGQAAQATAIASNQATAAAALATSTATNAASAAALLAAYSPAAMAASIATSGGAAAAGLTGYTTAMTAAQTMSLAGMREHGGPVNASSMYRVGEGGKPEIFKASNGSQYMIPGDNGSVISNRDIGGGAENGGGNIFNVTFNVQTTNGIDDATMQKMAGMMKQVALYQMKDQTRPGGMLQPRK</sequence>
<feature type="compositionally biased region" description="Low complexity" evidence="1">
    <location>
        <begin position="425"/>
        <end position="434"/>
    </location>
</feature>